<evidence type="ECO:0000313" key="2">
    <source>
        <dbReference type="Proteomes" id="UP000238937"/>
    </source>
</evidence>
<organism evidence="1 2">
    <name type="scientific">Chamaesiphon polymorphus CCALA 037</name>
    <dbReference type="NCBI Taxonomy" id="2107692"/>
    <lineage>
        <taxon>Bacteria</taxon>
        <taxon>Bacillati</taxon>
        <taxon>Cyanobacteriota</taxon>
        <taxon>Cyanophyceae</taxon>
        <taxon>Gomontiellales</taxon>
        <taxon>Chamaesiphonaceae</taxon>
        <taxon>Chamaesiphon</taxon>
    </lineage>
</organism>
<evidence type="ECO:0000313" key="1">
    <source>
        <dbReference type="EMBL" id="PSB54432.1"/>
    </source>
</evidence>
<sequence>MDRALADTLPATVNPLKYHSADILKLSTFSVTFFSVDRHIFFVQIFQLLKNCDPQLVCLQTHVFATRYYLFGEIFRAVKRPMLV</sequence>
<name>A0A2T1GAX1_9CYAN</name>
<gene>
    <name evidence="1" type="ORF">C7B77_18165</name>
</gene>
<accession>A0A2T1GAX1</accession>
<dbReference type="Proteomes" id="UP000238937">
    <property type="component" value="Unassembled WGS sequence"/>
</dbReference>
<protein>
    <submittedName>
        <fullName evidence="1">Uncharacterized protein</fullName>
    </submittedName>
</protein>
<keyword evidence="2" id="KW-1185">Reference proteome</keyword>
<dbReference type="EMBL" id="PVWO01000259">
    <property type="protein sequence ID" value="PSB54432.1"/>
    <property type="molecule type" value="Genomic_DNA"/>
</dbReference>
<proteinExistence type="predicted"/>
<dbReference type="AlphaFoldDB" id="A0A2T1GAX1"/>
<reference evidence="1 2" key="1">
    <citation type="submission" date="2018-03" db="EMBL/GenBank/DDBJ databases">
        <title>The ancient ancestry and fast evolution of plastids.</title>
        <authorList>
            <person name="Moore K.R."/>
            <person name="Magnabosco C."/>
            <person name="Momper L."/>
            <person name="Gold D.A."/>
            <person name="Bosak T."/>
            <person name="Fournier G.P."/>
        </authorList>
    </citation>
    <scope>NUCLEOTIDE SEQUENCE [LARGE SCALE GENOMIC DNA]</scope>
    <source>
        <strain evidence="1 2">CCALA 037</strain>
    </source>
</reference>
<comment type="caution">
    <text evidence="1">The sequence shown here is derived from an EMBL/GenBank/DDBJ whole genome shotgun (WGS) entry which is preliminary data.</text>
</comment>